<sequence length="509" mass="54140">MQTQGYAVRVGAVLIASIALIGYLFSFFGHSLAPKTYLLNVVFNDVSGVIKGSKVQMVGVDIGQVTAINLKSDRVHVDLTLEIKQKYKIPAGSDFVISTGSLLGTEAVVNVVPPTGAERSALDIPEGATDLHGTRALDLQSTMTSANKLLDQLTVTTAKAQEILEKSSALATDPKLQAHLRQSVANVDQATANGVALTHKLDALITQDNEMLQGMLGETQRTSRVALGNITDTTAQIKYTTTENREKINEIVGNLRDTTAAVEGITSQANDLLSKGGVSKNLSEIVANLNVTTQKLAQMTTDFQKVAGDQSLQGDLRETVHNVRETSEQTTILVQRLNKILGVKGKNATVVAAPGVGAVIVAPGGAPKAPQVDSIPVILPRVDLEVNTREKRFRSDIDAFVPFGASNTFAQVGVYDFTEANRLNLQLGQVIGKHGGSDYRLGLHASKLGVGGDIGLGRGVSLSADYYDPNHARLDTRGTLMLNPNLGLLFGLDDVTHHTGAVVGVELRR</sequence>
<dbReference type="InterPro" id="IPR003399">
    <property type="entry name" value="Mce/MlaD"/>
</dbReference>
<dbReference type="AlphaFoldDB" id="A0A402CSB5"/>
<organism evidence="1 2">
    <name type="scientific">Capsulimonas corticalis</name>
    <dbReference type="NCBI Taxonomy" id="2219043"/>
    <lineage>
        <taxon>Bacteria</taxon>
        <taxon>Bacillati</taxon>
        <taxon>Armatimonadota</taxon>
        <taxon>Armatimonadia</taxon>
        <taxon>Capsulimonadales</taxon>
        <taxon>Capsulimonadaceae</taxon>
        <taxon>Capsulimonas</taxon>
    </lineage>
</organism>
<dbReference type="Pfam" id="PF02470">
    <property type="entry name" value="MlaD"/>
    <property type="match status" value="1"/>
</dbReference>
<protein>
    <submittedName>
        <fullName evidence="1">Uncharacterized protein</fullName>
    </submittedName>
</protein>
<evidence type="ECO:0000313" key="1">
    <source>
        <dbReference type="EMBL" id="BDI28320.1"/>
    </source>
</evidence>
<dbReference type="RefSeq" id="WP_119320262.1">
    <property type="nucleotide sequence ID" value="NZ_AP025739.1"/>
</dbReference>
<gene>
    <name evidence="1" type="ORF">CCAX7_003710</name>
</gene>
<dbReference type="InterPro" id="IPR052336">
    <property type="entry name" value="MlaD_Phospholipid_Transporter"/>
</dbReference>
<keyword evidence="2" id="KW-1185">Reference proteome</keyword>
<accession>A0A402CSB5</accession>
<dbReference type="PANTHER" id="PTHR33371:SF4">
    <property type="entry name" value="INTERMEMBRANE PHOSPHOLIPID TRANSPORT SYSTEM BINDING PROTEIN MLAD"/>
    <property type="match status" value="1"/>
</dbReference>
<dbReference type="PANTHER" id="PTHR33371">
    <property type="entry name" value="INTERMEMBRANE PHOSPHOLIPID TRANSPORT SYSTEM BINDING PROTEIN MLAD-RELATED"/>
    <property type="match status" value="1"/>
</dbReference>
<name>A0A402CSB5_9BACT</name>
<dbReference type="Proteomes" id="UP000287394">
    <property type="component" value="Chromosome"/>
</dbReference>
<reference evidence="1 2" key="1">
    <citation type="journal article" date="2019" name="Int. J. Syst. Evol. Microbiol.">
        <title>Capsulimonas corticalis gen. nov., sp. nov., an aerobic capsulated bacterium, of a novel bacterial order, Capsulimonadales ord. nov., of the class Armatimonadia of the phylum Armatimonadetes.</title>
        <authorList>
            <person name="Li J."/>
            <person name="Kudo C."/>
            <person name="Tonouchi A."/>
        </authorList>
    </citation>
    <scope>NUCLEOTIDE SEQUENCE [LARGE SCALE GENOMIC DNA]</scope>
    <source>
        <strain evidence="1 2">AX-7</strain>
    </source>
</reference>
<proteinExistence type="predicted"/>
<dbReference type="KEGG" id="ccot:CCAX7_003710"/>
<dbReference type="OrthoDB" id="9764664at2"/>
<dbReference type="EMBL" id="AP025739">
    <property type="protein sequence ID" value="BDI28320.1"/>
    <property type="molecule type" value="Genomic_DNA"/>
</dbReference>
<evidence type="ECO:0000313" key="2">
    <source>
        <dbReference type="Proteomes" id="UP000287394"/>
    </source>
</evidence>